<dbReference type="EMBL" id="JYDS01000716">
    <property type="protein sequence ID" value="KRZ00939.1"/>
    <property type="molecule type" value="Genomic_DNA"/>
</dbReference>
<dbReference type="AlphaFoldDB" id="A0A0V1GRJ8"/>
<proteinExistence type="predicted"/>
<dbReference type="Proteomes" id="UP000054805">
    <property type="component" value="Unassembled WGS sequence"/>
</dbReference>
<protein>
    <submittedName>
        <fullName evidence="1">Uncharacterized protein</fullName>
    </submittedName>
</protein>
<accession>A0A0V1GRJ8</accession>
<reference evidence="1 2" key="1">
    <citation type="submission" date="2015-01" db="EMBL/GenBank/DDBJ databases">
        <title>Evolution of Trichinella species and genotypes.</title>
        <authorList>
            <person name="Korhonen P.K."/>
            <person name="Edoardo P."/>
            <person name="Giuseppe L.R."/>
            <person name="Gasser R.B."/>
        </authorList>
    </citation>
    <scope>NUCLEOTIDE SEQUENCE [LARGE SCALE GENOMIC DNA]</scope>
    <source>
        <strain evidence="1">ISS588</strain>
    </source>
</reference>
<evidence type="ECO:0000313" key="2">
    <source>
        <dbReference type="Proteomes" id="UP000054805"/>
    </source>
</evidence>
<comment type="caution">
    <text evidence="1">The sequence shown here is derived from an EMBL/GenBank/DDBJ whole genome shotgun (WGS) entry which is preliminary data.</text>
</comment>
<sequence length="185" mass="21017">MSSCFEIHHAIMRLLMRWLSSSSLMVSRTKLGNGNVQLKMERGDHVIGTPQHYSRFRNFVFSQSASSPTSNRQSNSSHTWLQRFSLGRGVGILQPFVYDHFQLGFVHTKRQRRQNCVPPPWIEDAGLSRLSSHDQHPTIASHGRRWKLVTGSSRSRTDKKCGVGNRLNGKRPQAKLPAILQAICK</sequence>
<keyword evidence="2" id="KW-1185">Reference proteome</keyword>
<evidence type="ECO:0000313" key="1">
    <source>
        <dbReference type="EMBL" id="KRZ00939.1"/>
    </source>
</evidence>
<organism evidence="1 2">
    <name type="scientific">Trichinella pseudospiralis</name>
    <name type="common">Parasitic roundworm</name>
    <dbReference type="NCBI Taxonomy" id="6337"/>
    <lineage>
        <taxon>Eukaryota</taxon>
        <taxon>Metazoa</taxon>
        <taxon>Ecdysozoa</taxon>
        <taxon>Nematoda</taxon>
        <taxon>Enoplea</taxon>
        <taxon>Dorylaimia</taxon>
        <taxon>Trichinellida</taxon>
        <taxon>Trichinellidae</taxon>
        <taxon>Trichinella</taxon>
    </lineage>
</organism>
<gene>
    <name evidence="1" type="ORF">T4B_11694</name>
</gene>
<name>A0A0V1GRJ8_TRIPS</name>